<reference evidence="2 3" key="1">
    <citation type="submission" date="2019-06" db="EMBL/GenBank/DDBJ databases">
        <title>Persicimonas caeni gen. nov., sp. nov., a predatory bacterium isolated from solar saltern.</title>
        <authorList>
            <person name="Wang S."/>
        </authorList>
    </citation>
    <scope>NUCLEOTIDE SEQUENCE [LARGE SCALE GENOMIC DNA]</scope>
    <source>
        <strain evidence="2 3">YN101</strain>
    </source>
</reference>
<gene>
    <name evidence="2" type="ORF">FIV42_07035</name>
</gene>
<feature type="compositionally biased region" description="Basic and acidic residues" evidence="1">
    <location>
        <begin position="14"/>
        <end position="58"/>
    </location>
</feature>
<accession>A0A5B8Y238</accession>
<evidence type="ECO:0000256" key="1">
    <source>
        <dbReference type="SAM" id="MobiDB-lite"/>
    </source>
</evidence>
<evidence type="ECO:0000313" key="2">
    <source>
        <dbReference type="EMBL" id="QDG50493.1"/>
    </source>
</evidence>
<dbReference type="Proteomes" id="UP000315995">
    <property type="component" value="Chromosome"/>
</dbReference>
<dbReference type="Pfam" id="PF09720">
    <property type="entry name" value="Unstab_antitox"/>
    <property type="match status" value="1"/>
</dbReference>
<dbReference type="OrthoDB" id="8909055at2"/>
<organism evidence="2 3">
    <name type="scientific">Persicimonas caeni</name>
    <dbReference type="NCBI Taxonomy" id="2292766"/>
    <lineage>
        <taxon>Bacteria</taxon>
        <taxon>Deltaproteobacteria</taxon>
        <taxon>Bradymonadales</taxon>
        <taxon>Bradymonadaceae</taxon>
        <taxon>Persicimonas</taxon>
    </lineage>
</organism>
<protein>
    <recommendedName>
        <fullName evidence="4">Addiction module protein</fullName>
    </recommendedName>
</protein>
<dbReference type="InterPro" id="IPR013406">
    <property type="entry name" value="CHP02574_addiction_mod"/>
</dbReference>
<evidence type="ECO:0008006" key="4">
    <source>
        <dbReference type="Google" id="ProtNLM"/>
    </source>
</evidence>
<accession>A0A4Y6PQK1</accession>
<sequence>MSDEKNRRISAGKALEHEGVGISDEQRAELDMRLEAHRKDPSDTRSWREVKAKIKDEQ</sequence>
<evidence type="ECO:0000313" key="3">
    <source>
        <dbReference type="Proteomes" id="UP000315995"/>
    </source>
</evidence>
<dbReference type="RefSeq" id="WP_141196985.1">
    <property type="nucleotide sequence ID" value="NZ_CP041186.1"/>
</dbReference>
<dbReference type="NCBIfam" id="TIGR02574">
    <property type="entry name" value="stabl_TIGR02574"/>
    <property type="match status" value="1"/>
</dbReference>
<keyword evidence="3" id="KW-1185">Reference proteome</keyword>
<proteinExistence type="predicted"/>
<feature type="region of interest" description="Disordered" evidence="1">
    <location>
        <begin position="1"/>
        <end position="58"/>
    </location>
</feature>
<name>A0A4Y6PQK1_PERCE</name>
<dbReference type="EMBL" id="CP041186">
    <property type="protein sequence ID" value="QDG50493.1"/>
    <property type="molecule type" value="Genomic_DNA"/>
</dbReference>
<dbReference type="AlphaFoldDB" id="A0A4Y6PQK1"/>